<dbReference type="Pfam" id="PF02214">
    <property type="entry name" value="BTB_2"/>
    <property type="match status" value="1"/>
</dbReference>
<feature type="transmembrane region" description="Helical" evidence="14">
    <location>
        <begin position="267"/>
        <end position="288"/>
    </location>
</feature>
<feature type="transmembrane region" description="Helical" evidence="14">
    <location>
        <begin position="319"/>
        <end position="342"/>
    </location>
</feature>
<evidence type="ECO:0000256" key="11">
    <source>
        <dbReference type="ARBA" id="ARBA00023303"/>
    </source>
</evidence>
<dbReference type="InterPro" id="IPR003131">
    <property type="entry name" value="T1-type_BTB"/>
</dbReference>
<dbReference type="InterPro" id="IPR003974">
    <property type="entry name" value="K_chnl_volt-dep_Kv3"/>
</dbReference>
<dbReference type="SUPFAM" id="SSF81324">
    <property type="entry name" value="Voltage-gated potassium channels"/>
    <property type="match status" value="1"/>
</dbReference>
<dbReference type="GO" id="GO:0032809">
    <property type="term" value="C:neuronal cell body membrane"/>
    <property type="evidence" value="ECO:0007669"/>
    <property type="project" value="TreeGrafter"/>
</dbReference>
<evidence type="ECO:0000256" key="10">
    <source>
        <dbReference type="ARBA" id="ARBA00023136"/>
    </source>
</evidence>
<dbReference type="FunFam" id="1.20.120.350:FF:000074">
    <property type="entry name" value="SHaW family of potassium channels"/>
    <property type="match status" value="1"/>
</dbReference>
<keyword evidence="11" id="KW-0407">Ion channel</keyword>
<organism evidence="16 17">
    <name type="scientific">Mesorhabditis belari</name>
    <dbReference type="NCBI Taxonomy" id="2138241"/>
    <lineage>
        <taxon>Eukaryota</taxon>
        <taxon>Metazoa</taxon>
        <taxon>Ecdysozoa</taxon>
        <taxon>Nematoda</taxon>
        <taxon>Chromadorea</taxon>
        <taxon>Rhabditida</taxon>
        <taxon>Rhabditina</taxon>
        <taxon>Rhabditomorpha</taxon>
        <taxon>Rhabditoidea</taxon>
        <taxon>Rhabditidae</taxon>
        <taxon>Mesorhabditinae</taxon>
        <taxon>Mesorhabditis</taxon>
    </lineage>
</organism>
<dbReference type="GO" id="GO:0001508">
    <property type="term" value="P:action potential"/>
    <property type="evidence" value="ECO:0007669"/>
    <property type="project" value="TreeGrafter"/>
</dbReference>
<dbReference type="GO" id="GO:0043679">
    <property type="term" value="C:axon terminus"/>
    <property type="evidence" value="ECO:0007669"/>
    <property type="project" value="TreeGrafter"/>
</dbReference>
<evidence type="ECO:0000256" key="12">
    <source>
        <dbReference type="ARBA" id="ARBA00061303"/>
    </source>
</evidence>
<dbReference type="GO" id="GO:0042734">
    <property type="term" value="C:presynaptic membrane"/>
    <property type="evidence" value="ECO:0007669"/>
    <property type="project" value="TreeGrafter"/>
</dbReference>
<keyword evidence="10 14" id="KW-0472">Membrane</keyword>
<evidence type="ECO:0000256" key="2">
    <source>
        <dbReference type="ARBA" id="ARBA00022448"/>
    </source>
</evidence>
<dbReference type="InterPro" id="IPR028325">
    <property type="entry name" value="VG_K_chnl"/>
</dbReference>
<dbReference type="GO" id="GO:0045211">
    <property type="term" value="C:postsynaptic membrane"/>
    <property type="evidence" value="ECO:0007669"/>
    <property type="project" value="TreeGrafter"/>
</dbReference>
<dbReference type="GO" id="GO:0032590">
    <property type="term" value="C:dendrite membrane"/>
    <property type="evidence" value="ECO:0007669"/>
    <property type="project" value="TreeGrafter"/>
</dbReference>
<evidence type="ECO:0000256" key="8">
    <source>
        <dbReference type="ARBA" id="ARBA00022989"/>
    </source>
</evidence>
<feature type="domain" description="BTB" evidence="15">
    <location>
        <begin position="43"/>
        <end position="143"/>
    </location>
</feature>
<keyword evidence="8 14" id="KW-1133">Transmembrane helix</keyword>
<evidence type="ECO:0000256" key="7">
    <source>
        <dbReference type="ARBA" id="ARBA00022958"/>
    </source>
</evidence>
<keyword evidence="4 14" id="KW-0812">Transmembrane</keyword>
<feature type="transmembrane region" description="Helical" evidence="14">
    <location>
        <begin position="208"/>
        <end position="226"/>
    </location>
</feature>
<evidence type="ECO:0000256" key="6">
    <source>
        <dbReference type="ARBA" id="ARBA00022882"/>
    </source>
</evidence>
<feature type="transmembrane region" description="Helical" evidence="14">
    <location>
        <begin position="398"/>
        <end position="417"/>
    </location>
</feature>
<name>A0AAF3J6U9_9BILA</name>
<dbReference type="AlphaFoldDB" id="A0AAF3J6U9"/>
<dbReference type="InterPro" id="IPR011333">
    <property type="entry name" value="SKP1/BTB/POZ_sf"/>
</dbReference>
<evidence type="ECO:0000256" key="14">
    <source>
        <dbReference type="SAM" id="Phobius"/>
    </source>
</evidence>
<dbReference type="InterPro" id="IPR003968">
    <property type="entry name" value="K_chnl_volt-dep_Kv"/>
</dbReference>
<comment type="similarity">
    <text evidence="12">Belongs to the potassium channel family. C (Shaw) (TC 1.A.1.2) subfamily. Shaw sub-subfamily.</text>
</comment>
<evidence type="ECO:0000256" key="1">
    <source>
        <dbReference type="ARBA" id="ARBA00004141"/>
    </source>
</evidence>
<dbReference type="PANTHER" id="PTHR11537:SF252">
    <property type="entry name" value="POTASSIUM VOLTAGE-GATED CHANNEL PROTEIN SHAW"/>
    <property type="match status" value="1"/>
</dbReference>
<dbReference type="Gene3D" id="1.20.120.350">
    <property type="entry name" value="Voltage-gated potassium channels. Chain C"/>
    <property type="match status" value="1"/>
</dbReference>
<evidence type="ECO:0000256" key="3">
    <source>
        <dbReference type="ARBA" id="ARBA00022538"/>
    </source>
</evidence>
<dbReference type="GO" id="GO:0005251">
    <property type="term" value="F:delayed rectifier potassium channel activity"/>
    <property type="evidence" value="ECO:0007669"/>
    <property type="project" value="TreeGrafter"/>
</dbReference>
<keyword evidence="5" id="KW-0631">Potassium channel</keyword>
<dbReference type="InterPro" id="IPR000210">
    <property type="entry name" value="BTB/POZ_dom"/>
</dbReference>
<dbReference type="InterPro" id="IPR027359">
    <property type="entry name" value="Volt_channel_dom_sf"/>
</dbReference>
<feature type="compositionally biased region" description="Basic residues" evidence="13">
    <location>
        <begin position="528"/>
        <end position="538"/>
    </location>
</feature>
<dbReference type="SMART" id="SM00225">
    <property type="entry name" value="BTB"/>
    <property type="match status" value="1"/>
</dbReference>
<keyword evidence="9" id="KW-0406">Ion transport</keyword>
<dbReference type="GO" id="GO:0008076">
    <property type="term" value="C:voltage-gated potassium channel complex"/>
    <property type="evidence" value="ECO:0007669"/>
    <property type="project" value="InterPro"/>
</dbReference>
<dbReference type="PRINTS" id="PR01491">
    <property type="entry name" value="KVCHANNEL"/>
</dbReference>
<dbReference type="FunFam" id="3.30.710.10:FF:000020">
    <property type="entry name" value="Potassium voltage-gated channel protein Shaw"/>
    <property type="match status" value="1"/>
</dbReference>
<keyword evidence="3" id="KW-0633">Potassium transport</keyword>
<keyword evidence="6" id="KW-0851">Voltage-gated channel</keyword>
<feature type="transmembrane region" description="Helical" evidence="14">
    <location>
        <begin position="295"/>
        <end position="313"/>
    </location>
</feature>
<dbReference type="PRINTS" id="PR00169">
    <property type="entry name" value="KCHANNEL"/>
</dbReference>
<dbReference type="WBParaSite" id="MBELARI_LOCUS19854.2">
    <property type="protein sequence ID" value="MBELARI_LOCUS19854.2"/>
    <property type="gene ID" value="MBELARI_LOCUS19854"/>
</dbReference>
<sequence>MDPQMHERRKRRQTLAELGSSMRLLYDETAFGDRKGSWMDPEQRVILNVGGIRHETYTHVLKKIPATRLSRLTPNLANYDSVLNEYFFDRHPGVFAMILNYYRTGKLHYPTNVCGPLFEEELEFWGLDANQVEPCCWMTYTQHRDTQDTLAVIESLDLDRDPPTEEEVAKKFGWEDDYYSHSLNWWQRTKPRLWALFDDPNSSKLAQIRSYLSVIVVLVSILSFMAKTHPYFRIPQITVIYETGVILENRRAAIGAIKDFTQPWSHFFYIDAICNVWFTFELIARLFFCPNISKFLRSPLTIIDIICTVAYYIDLLLHAILLQAGSIVTLDFLSMICVMRLFKLTQHFSGLKILIQTFKASAEELGLLVFFVLLAIVIFAALVYYAERSQLNPDNQFTSIPTGLWWSLITVSTVGFGDMVPKTWLGMVVGSVCAMMGVLTIALPVPVIVSNFSNLYSHSQARSKLPKKRRRVLQAHEVKPNLLSVKSVPGKPRKRSNTPATPPIDQRKTGINGGADVGKGEEMARTPRSAKGHLHHSNPHSSANHQEANRLIEN</sequence>
<feature type="region of interest" description="Disordered" evidence="13">
    <location>
        <begin position="483"/>
        <end position="554"/>
    </location>
</feature>
<evidence type="ECO:0000256" key="4">
    <source>
        <dbReference type="ARBA" id="ARBA00022692"/>
    </source>
</evidence>
<accession>A0AAF3J6U9</accession>
<comment type="subcellular location">
    <subcellularLocation>
        <location evidence="1">Membrane</location>
        <topology evidence="1">Multi-pass membrane protein</topology>
    </subcellularLocation>
</comment>
<dbReference type="FunFam" id="1.10.287.70:FF:000002">
    <property type="entry name" value="Potassium voltage-gated channel subfamily a member"/>
    <property type="match status" value="1"/>
</dbReference>
<dbReference type="Proteomes" id="UP000887575">
    <property type="component" value="Unassembled WGS sequence"/>
</dbReference>
<keyword evidence="16" id="KW-1185">Reference proteome</keyword>
<evidence type="ECO:0000259" key="15">
    <source>
        <dbReference type="SMART" id="SM00225"/>
    </source>
</evidence>
<evidence type="ECO:0000256" key="13">
    <source>
        <dbReference type="SAM" id="MobiDB-lite"/>
    </source>
</evidence>
<dbReference type="PANTHER" id="PTHR11537">
    <property type="entry name" value="VOLTAGE-GATED POTASSIUM CHANNEL"/>
    <property type="match status" value="1"/>
</dbReference>
<dbReference type="GO" id="GO:0051260">
    <property type="term" value="P:protein homooligomerization"/>
    <property type="evidence" value="ECO:0007669"/>
    <property type="project" value="InterPro"/>
</dbReference>
<proteinExistence type="inferred from homology"/>
<feature type="transmembrane region" description="Helical" evidence="14">
    <location>
        <begin position="365"/>
        <end position="386"/>
    </location>
</feature>
<evidence type="ECO:0000313" key="16">
    <source>
        <dbReference type="Proteomes" id="UP000887575"/>
    </source>
</evidence>
<reference evidence="17" key="1">
    <citation type="submission" date="2024-02" db="UniProtKB">
        <authorList>
            <consortium name="WormBaseParasite"/>
        </authorList>
    </citation>
    <scope>IDENTIFICATION</scope>
</reference>
<keyword evidence="7" id="KW-0630">Potassium</keyword>
<evidence type="ECO:0000256" key="9">
    <source>
        <dbReference type="ARBA" id="ARBA00023065"/>
    </source>
</evidence>
<feature type="transmembrane region" description="Helical" evidence="14">
    <location>
        <begin position="424"/>
        <end position="449"/>
    </location>
</feature>
<dbReference type="PRINTS" id="PR01498">
    <property type="entry name" value="SHAWCHANNEL"/>
</dbReference>
<protein>
    <submittedName>
        <fullName evidence="17">BTB domain-containing protein</fullName>
    </submittedName>
</protein>
<dbReference type="Pfam" id="PF00520">
    <property type="entry name" value="Ion_trans"/>
    <property type="match status" value="1"/>
</dbReference>
<dbReference type="Gene3D" id="1.10.287.70">
    <property type="match status" value="1"/>
</dbReference>
<evidence type="ECO:0000256" key="5">
    <source>
        <dbReference type="ARBA" id="ARBA00022826"/>
    </source>
</evidence>
<dbReference type="SUPFAM" id="SSF54695">
    <property type="entry name" value="POZ domain"/>
    <property type="match status" value="1"/>
</dbReference>
<evidence type="ECO:0000313" key="17">
    <source>
        <dbReference type="WBParaSite" id="MBELARI_LOCUS19854.2"/>
    </source>
</evidence>
<dbReference type="InterPro" id="IPR005821">
    <property type="entry name" value="Ion_trans_dom"/>
</dbReference>
<keyword evidence="2" id="KW-0813">Transport</keyword>
<dbReference type="Gene3D" id="3.30.710.10">
    <property type="entry name" value="Potassium Channel Kv1.1, Chain A"/>
    <property type="match status" value="1"/>
</dbReference>